<reference evidence="3" key="1">
    <citation type="submission" date="2021-01" db="EMBL/GenBank/DDBJ databases">
        <authorList>
            <consortium name="Genoscope - CEA"/>
            <person name="William W."/>
        </authorList>
    </citation>
    <scope>NUCLEOTIDE SEQUENCE</scope>
</reference>
<keyword evidence="2" id="KW-0802">TPR repeat</keyword>
<dbReference type="GO" id="GO:0030992">
    <property type="term" value="C:intraciliary transport particle B"/>
    <property type="evidence" value="ECO:0007669"/>
    <property type="project" value="TreeGrafter"/>
</dbReference>
<organism evidence="3 4">
    <name type="scientific">Paramecium primaurelia</name>
    <dbReference type="NCBI Taxonomy" id="5886"/>
    <lineage>
        <taxon>Eukaryota</taxon>
        <taxon>Sar</taxon>
        <taxon>Alveolata</taxon>
        <taxon>Ciliophora</taxon>
        <taxon>Intramacronucleata</taxon>
        <taxon>Oligohymenophorea</taxon>
        <taxon>Peniculida</taxon>
        <taxon>Parameciidae</taxon>
        <taxon>Paramecium</taxon>
    </lineage>
</organism>
<evidence type="ECO:0008006" key="5">
    <source>
        <dbReference type="Google" id="ProtNLM"/>
    </source>
</evidence>
<name>A0A8S1M0F5_PARPR</name>
<keyword evidence="4" id="KW-1185">Reference proteome</keyword>
<protein>
    <recommendedName>
        <fullName evidence="5">Tetratricopeptide repeat protein</fullName>
    </recommendedName>
</protein>
<dbReference type="PANTHER" id="PTHR20931">
    <property type="entry name" value="TETRATRICOPEPTIDE REPEAT PROTEIN 30"/>
    <property type="match status" value="1"/>
</dbReference>
<dbReference type="InterPro" id="IPR039941">
    <property type="entry name" value="TT30"/>
</dbReference>
<gene>
    <name evidence="3" type="ORF">PPRIM_AZ9-3.1.T0450237</name>
</gene>
<dbReference type="GO" id="GO:0120170">
    <property type="term" value="F:intraciliary transport particle B binding"/>
    <property type="evidence" value="ECO:0007669"/>
    <property type="project" value="TreeGrafter"/>
</dbReference>
<evidence type="ECO:0000313" key="4">
    <source>
        <dbReference type="Proteomes" id="UP000688137"/>
    </source>
</evidence>
<accession>A0A8S1M0F5</accession>
<keyword evidence="1" id="KW-0677">Repeat</keyword>
<dbReference type="EMBL" id="CAJJDM010000045">
    <property type="protein sequence ID" value="CAD8070436.1"/>
    <property type="molecule type" value="Genomic_DNA"/>
</dbReference>
<proteinExistence type="predicted"/>
<evidence type="ECO:0000256" key="1">
    <source>
        <dbReference type="ARBA" id="ARBA00022737"/>
    </source>
</evidence>
<dbReference type="Proteomes" id="UP000688137">
    <property type="component" value="Unassembled WGS sequence"/>
</dbReference>
<comment type="caution">
    <text evidence="3">The sequence shown here is derived from an EMBL/GenBank/DDBJ whole genome shotgun (WGS) entry which is preliminary data.</text>
</comment>
<evidence type="ECO:0000256" key="2">
    <source>
        <dbReference type="ARBA" id="ARBA00022803"/>
    </source>
</evidence>
<dbReference type="PANTHER" id="PTHR20931:SF0">
    <property type="entry name" value="TETRATRICOPEPTIDE REPEAT PROTEIN 30"/>
    <property type="match status" value="1"/>
</dbReference>
<sequence length="92" mass="10889">MSQDFSQAVAIYEQLVKYYPEIDDYKIYLAQSYYKDSLYDETLKICASVENSQYQGKILQLQALIRYEKNEFQHAKTQLKQNDMDDPDSIIT</sequence>
<dbReference type="AlphaFoldDB" id="A0A8S1M0F5"/>
<evidence type="ECO:0000313" key="3">
    <source>
        <dbReference type="EMBL" id="CAD8070436.1"/>
    </source>
</evidence>
<dbReference type="GO" id="GO:0005879">
    <property type="term" value="C:axonemal microtubule"/>
    <property type="evidence" value="ECO:0007669"/>
    <property type="project" value="TreeGrafter"/>
</dbReference>
<dbReference type="GO" id="GO:0042073">
    <property type="term" value="P:intraciliary transport"/>
    <property type="evidence" value="ECO:0007669"/>
    <property type="project" value="TreeGrafter"/>
</dbReference>